<dbReference type="AlphaFoldDB" id="A0A146JZH6"/>
<protein>
    <submittedName>
        <fullName evidence="1">Uncharacterized protein</fullName>
    </submittedName>
</protein>
<name>A0A146JZH6_9EUKA</name>
<feature type="non-terminal residue" evidence="1">
    <location>
        <position position="1"/>
    </location>
</feature>
<organism evidence="1">
    <name type="scientific">Trepomonas sp. PC1</name>
    <dbReference type="NCBI Taxonomy" id="1076344"/>
    <lineage>
        <taxon>Eukaryota</taxon>
        <taxon>Metamonada</taxon>
        <taxon>Diplomonadida</taxon>
        <taxon>Hexamitidae</taxon>
        <taxon>Hexamitinae</taxon>
        <taxon>Trepomonas</taxon>
    </lineage>
</organism>
<feature type="non-terminal residue" evidence="1">
    <location>
        <position position="641"/>
    </location>
</feature>
<dbReference type="EMBL" id="GDID01006504">
    <property type="protein sequence ID" value="JAP90102.1"/>
    <property type="molecule type" value="Transcribed_RNA"/>
</dbReference>
<accession>A0A146JZH6</accession>
<evidence type="ECO:0000313" key="1">
    <source>
        <dbReference type="EMBL" id="JAP90102.1"/>
    </source>
</evidence>
<proteinExistence type="predicted"/>
<sequence length="641" mass="76078">QEAKSLKVAADHCMLTEIKNNKYQIILTNNLVEQFQNLLETPEVQQLNLVLDQAKQIQIYLKNQAELLILIQKRYILTETKELLCQIAQINNDWAEEKTYFEENPEYCSIFQDRVRAMLDKLDSLKIKGLDGLKHEIQSQFDLSIQRQSHEFINQLIQKFQRYFKIIQMSELKLFPEEEFAFINQQISQLSNQQLVQSLIAQKIQKLIKVQFQPLTLPQQFSHAAVLVQFLEKTLLKMQFDESLVQQVIDGVHQGISIYQQPSEAEICDFLTKKDEFFQKIDFSHQNRKIIEHKLVLLLKDEIKQKPELLLNQFSTEHCEMLSNCYNFQEMLDFVPIKLNSAFLPSYMAKQQKSAEITENNLLLLKELGFSVMEDQLLTFSFDQQQIKPNKAALRFVLAQRERKAFYDQLPPEIQKYCKFVFDSTLETQFVQFIDNYLKSDVQSYKKDFILLNSLQFINQFYKLSYYQEKTEQLVENSVNLFKQMYSQYIEQLIVRLSDFALDQNRIEIQITNEQLCNFLEPLCVGQNNCLVYKQFYQNNEFYQKLSHLFQKQALMVLNEALKQFMIQKQLNKQISAFFKNQSTTKKAEMVSYVIKNYLLWDACADQERNQQIEKSAKWNGVFWDEKFLQSIATSWANEQW</sequence>
<gene>
    <name evidence="1" type="ORF">TPC1_30403</name>
</gene>
<reference evidence="1" key="1">
    <citation type="submission" date="2015-07" db="EMBL/GenBank/DDBJ databases">
        <title>Adaptation to a free-living lifestyle via gene acquisitions in the diplomonad Trepomonas sp. PC1.</title>
        <authorList>
            <person name="Xu F."/>
            <person name="Jerlstrom-Hultqvist J."/>
            <person name="Kolisko M."/>
            <person name="Simpson A.G.B."/>
            <person name="Roger A.J."/>
            <person name="Svard S.G."/>
            <person name="Andersson J.O."/>
        </authorList>
    </citation>
    <scope>NUCLEOTIDE SEQUENCE</scope>
    <source>
        <strain evidence="1">PC1</strain>
    </source>
</reference>